<feature type="coiled-coil region" evidence="1">
    <location>
        <begin position="384"/>
        <end position="411"/>
    </location>
</feature>
<gene>
    <name evidence="2" type="ORF">EWB00_007851</name>
</gene>
<reference evidence="2 3" key="1">
    <citation type="submission" date="2019-03" db="EMBL/GenBank/DDBJ databases">
        <title>An improved genome assembly of the fluke Schistosoma japonicum.</title>
        <authorList>
            <person name="Hu W."/>
            <person name="Luo F."/>
            <person name="Yin M."/>
            <person name="Mo X."/>
            <person name="Sun C."/>
            <person name="Wu Q."/>
            <person name="Zhu B."/>
            <person name="Xiang M."/>
            <person name="Wang J."/>
            <person name="Wang Y."/>
            <person name="Zhang T."/>
            <person name="Xu B."/>
            <person name="Zheng H."/>
            <person name="Feng Z."/>
        </authorList>
    </citation>
    <scope>NUCLEOTIDE SEQUENCE [LARGE SCALE GENOMIC DNA]</scope>
    <source>
        <strain evidence="2">HuSjv2</strain>
        <tissue evidence="2">Worms</tissue>
    </source>
</reference>
<dbReference type="OrthoDB" id="10072099at2759"/>
<dbReference type="EMBL" id="SKCS01000435">
    <property type="protein sequence ID" value="TNN07244.1"/>
    <property type="molecule type" value="Genomic_DNA"/>
</dbReference>
<protein>
    <submittedName>
        <fullName evidence="2">Putative paramyosin (Allergen Blo t 11)</fullName>
    </submittedName>
</protein>
<evidence type="ECO:0000313" key="3">
    <source>
        <dbReference type="Proteomes" id="UP000311919"/>
    </source>
</evidence>
<feature type="coiled-coil region" evidence="1">
    <location>
        <begin position="528"/>
        <end position="555"/>
    </location>
</feature>
<feature type="coiled-coil region" evidence="1">
    <location>
        <begin position="259"/>
        <end position="321"/>
    </location>
</feature>
<dbReference type="Proteomes" id="UP000311919">
    <property type="component" value="Unassembled WGS sequence"/>
</dbReference>
<keyword evidence="1" id="KW-0175">Coiled coil</keyword>
<comment type="caution">
    <text evidence="2">The sequence shown here is derived from an EMBL/GenBank/DDBJ whole genome shotgun (WGS) entry which is preliminary data.</text>
</comment>
<feature type="coiled-coil region" evidence="1">
    <location>
        <begin position="64"/>
        <end position="123"/>
    </location>
</feature>
<feature type="non-terminal residue" evidence="2">
    <location>
        <position position="644"/>
    </location>
</feature>
<organism evidence="2 3">
    <name type="scientific">Schistosoma japonicum</name>
    <name type="common">Blood fluke</name>
    <dbReference type="NCBI Taxonomy" id="6182"/>
    <lineage>
        <taxon>Eukaryota</taxon>
        <taxon>Metazoa</taxon>
        <taxon>Spiralia</taxon>
        <taxon>Lophotrochozoa</taxon>
        <taxon>Platyhelminthes</taxon>
        <taxon>Trematoda</taxon>
        <taxon>Digenea</taxon>
        <taxon>Strigeidida</taxon>
        <taxon>Schistosomatoidea</taxon>
        <taxon>Schistosomatidae</taxon>
        <taxon>Schistosoma</taxon>
    </lineage>
</organism>
<name>A0A4Z2CT25_SCHJA</name>
<keyword evidence="3" id="KW-1185">Reference proteome</keyword>
<feature type="coiled-coil region" evidence="1">
    <location>
        <begin position="604"/>
        <end position="638"/>
    </location>
</feature>
<sequence>MIDYENRYQIVSPTCFQKCFEINSITKIDEDTEYQNNYNLSNRYICKKAGYETFTDSLEIDRRHEDLYTKLNDAKSQAKRFKTEFLVLNKERINEQHELAKEVKSLRSQLETASQEIDQEMNKTGVKSKESEVQFQYLIYCVDQMLEANAEQERLMCAMNERLEASNKTIDNYKSFVNCVSTAIKKFDPNNKVMQPTDFKSQEIEHIHSVFNKFLQILEEKDHSQTIEIEKMKTRIDVLQSQHKAEILRIEEKHQLSFHKQCEQLQDELNNTVKRAEKASLEARTLGLEMASAKSKYEEEIIEKRERIQELEKELINVTSKQNNFDLSSKKELEFLLDTSQKEMIKIKCERDSAISQLSTLGTQLETAEILKVINHLKRKSLINKESKLQTKRLQKELEEVKCQLDESKATSLNNQRALEECKRSLAVKNSELETTLSEKDYYLQIINEQTEELSTIKADFYRQTKELMEQINGLKKRQLCSEKCLQLKSLRAAENERCANQFRMSKRPSSAGLVLPDERLILADHEKQASENAISEMKKQINQSKLKCEKISHNGESHELSTSDKNVENLTNFREKVNDKRCRMSASNNVKQSNAVIKLKQRLENLEMIMFRVSEEKRNLRSQNIQLTDLLQRLTEQNHRLTE</sequence>
<proteinExistence type="predicted"/>
<dbReference type="AlphaFoldDB" id="A0A4Z2CT25"/>
<evidence type="ECO:0000313" key="2">
    <source>
        <dbReference type="EMBL" id="TNN07244.1"/>
    </source>
</evidence>
<accession>A0A4Z2CT25</accession>
<evidence type="ECO:0000256" key="1">
    <source>
        <dbReference type="SAM" id="Coils"/>
    </source>
</evidence>